<feature type="compositionally biased region" description="Basic and acidic residues" evidence="4">
    <location>
        <begin position="555"/>
        <end position="566"/>
    </location>
</feature>
<dbReference type="AlphaFoldDB" id="A0A2C9W2W5"/>
<protein>
    <recommendedName>
        <fullName evidence="5">GCF C-terminal domain-containing protein</fullName>
    </recommendedName>
</protein>
<dbReference type="Gramene" id="Manes.04G160500.1.v8.1">
    <property type="protein sequence ID" value="Manes.04G160500.1.v8.1.CDS"/>
    <property type="gene ID" value="Manes.04G160500.v8.1"/>
</dbReference>
<evidence type="ECO:0000313" key="6">
    <source>
        <dbReference type="EMBL" id="OAY53400.1"/>
    </source>
</evidence>
<feature type="compositionally biased region" description="Low complexity" evidence="4">
    <location>
        <begin position="61"/>
        <end position="78"/>
    </location>
</feature>
<dbReference type="PANTHER" id="PTHR12214:SF0">
    <property type="entry name" value="LD29489P"/>
    <property type="match status" value="1"/>
</dbReference>
<dbReference type="PANTHER" id="PTHR12214">
    <property type="entry name" value="GC-RICH SEQUENCE DNA-BINDING FACTOR"/>
    <property type="match status" value="1"/>
</dbReference>
<dbReference type="GO" id="GO:0005634">
    <property type="term" value="C:nucleus"/>
    <property type="evidence" value="ECO:0000318"/>
    <property type="project" value="GO_Central"/>
</dbReference>
<dbReference type="InterPro" id="IPR012890">
    <property type="entry name" value="GCFC2-like"/>
</dbReference>
<comment type="subcellular location">
    <subcellularLocation>
        <location evidence="1">Nucleus</location>
    </subcellularLocation>
</comment>
<feature type="compositionally biased region" description="Low complexity" evidence="4">
    <location>
        <begin position="29"/>
        <end position="43"/>
    </location>
</feature>
<keyword evidence="7" id="KW-1185">Reference proteome</keyword>
<feature type="region of interest" description="Disordered" evidence="4">
    <location>
        <begin position="124"/>
        <end position="253"/>
    </location>
</feature>
<reference evidence="7" key="1">
    <citation type="journal article" date="2016" name="Nat. Biotechnol.">
        <title>Sequencing wild and cultivated cassava and related species reveals extensive interspecific hybridization and genetic diversity.</title>
        <authorList>
            <person name="Bredeson J.V."/>
            <person name="Lyons J.B."/>
            <person name="Prochnik S.E."/>
            <person name="Wu G.A."/>
            <person name="Ha C.M."/>
            <person name="Edsinger-Gonzales E."/>
            <person name="Grimwood J."/>
            <person name="Schmutz J."/>
            <person name="Rabbi I.Y."/>
            <person name="Egesi C."/>
            <person name="Nauluvula P."/>
            <person name="Lebot V."/>
            <person name="Ndunguru J."/>
            <person name="Mkamilo G."/>
            <person name="Bart R.S."/>
            <person name="Setter T.L."/>
            <person name="Gleadow R.M."/>
            <person name="Kulakow P."/>
            <person name="Ferguson M.E."/>
            <person name="Rounsley S."/>
            <person name="Rokhsar D.S."/>
        </authorList>
    </citation>
    <scope>NUCLEOTIDE SEQUENCE [LARGE SCALE GENOMIC DNA]</scope>
    <source>
        <strain evidence="7">cv. AM560-2</strain>
    </source>
</reference>
<comment type="similarity">
    <text evidence="2">Belongs to the GCF family.</text>
</comment>
<feature type="compositionally biased region" description="Polar residues" evidence="4">
    <location>
        <begin position="79"/>
        <end position="88"/>
    </location>
</feature>
<dbReference type="STRING" id="3983.A0A2C9W2W5"/>
<dbReference type="GO" id="GO:0000398">
    <property type="term" value="P:mRNA splicing, via spliceosome"/>
    <property type="evidence" value="ECO:0007669"/>
    <property type="project" value="InterPro"/>
</dbReference>
<feature type="domain" description="GCF C-terminal" evidence="5">
    <location>
        <begin position="636"/>
        <end position="838"/>
    </location>
</feature>
<gene>
    <name evidence="6" type="ORF">MANES_04G160500v8</name>
</gene>
<dbReference type="OrthoDB" id="429427at2759"/>
<evidence type="ECO:0000256" key="3">
    <source>
        <dbReference type="ARBA" id="ARBA00023242"/>
    </source>
</evidence>
<accession>A0A2C9W2W5</accession>
<comment type="caution">
    <text evidence="6">The sequence shown here is derived from an EMBL/GenBank/DDBJ whole genome shotgun (WGS) entry which is preliminary data.</text>
</comment>
<dbReference type="Proteomes" id="UP000091857">
    <property type="component" value="Chromosome 4"/>
</dbReference>
<evidence type="ECO:0000256" key="1">
    <source>
        <dbReference type="ARBA" id="ARBA00004123"/>
    </source>
</evidence>
<evidence type="ECO:0000259" key="5">
    <source>
        <dbReference type="Pfam" id="PF07842"/>
    </source>
</evidence>
<name>A0A2C9W2W5_MANES</name>
<dbReference type="EMBL" id="CM004390">
    <property type="protein sequence ID" value="OAY53400.1"/>
    <property type="molecule type" value="Genomic_DNA"/>
</dbReference>
<dbReference type="Pfam" id="PF07842">
    <property type="entry name" value="GCFC"/>
    <property type="match status" value="1"/>
</dbReference>
<evidence type="ECO:0000256" key="2">
    <source>
        <dbReference type="ARBA" id="ARBA00010801"/>
    </source>
</evidence>
<evidence type="ECO:0000313" key="7">
    <source>
        <dbReference type="Proteomes" id="UP000091857"/>
    </source>
</evidence>
<feature type="compositionally biased region" description="Low complexity" evidence="4">
    <location>
        <begin position="130"/>
        <end position="144"/>
    </location>
</feature>
<dbReference type="InterPro" id="IPR022783">
    <property type="entry name" value="GCFC_dom"/>
</dbReference>
<feature type="region of interest" description="Disordered" evidence="4">
    <location>
        <begin position="555"/>
        <end position="611"/>
    </location>
</feature>
<dbReference type="GO" id="GO:0003677">
    <property type="term" value="F:DNA binding"/>
    <property type="evidence" value="ECO:0007669"/>
    <property type="project" value="InterPro"/>
</dbReference>
<evidence type="ECO:0000256" key="4">
    <source>
        <dbReference type="SAM" id="MobiDB-lite"/>
    </source>
</evidence>
<proteinExistence type="inferred from homology"/>
<organism evidence="6 7">
    <name type="scientific">Manihot esculenta</name>
    <name type="common">Cassava</name>
    <name type="synonym">Jatropha manihot</name>
    <dbReference type="NCBI Taxonomy" id="3983"/>
    <lineage>
        <taxon>Eukaryota</taxon>
        <taxon>Viridiplantae</taxon>
        <taxon>Streptophyta</taxon>
        <taxon>Embryophyta</taxon>
        <taxon>Tracheophyta</taxon>
        <taxon>Spermatophyta</taxon>
        <taxon>Magnoliopsida</taxon>
        <taxon>eudicotyledons</taxon>
        <taxon>Gunneridae</taxon>
        <taxon>Pentapetalae</taxon>
        <taxon>rosids</taxon>
        <taxon>fabids</taxon>
        <taxon>Malpighiales</taxon>
        <taxon>Euphorbiaceae</taxon>
        <taxon>Crotonoideae</taxon>
        <taxon>Manihoteae</taxon>
        <taxon>Manihot</taxon>
    </lineage>
</organism>
<keyword evidence="3" id="KW-0539">Nucleus</keyword>
<feature type="region of interest" description="Disordered" evidence="4">
    <location>
        <begin position="1"/>
        <end position="110"/>
    </location>
</feature>
<dbReference type="OMA" id="MKNICLW"/>
<sequence>MSSSTKSRNFRRRGEEYDDNNDASTNVHSSAASRKPSSSSSSSKPKKLLSFADDEDDDTPSSRISSSKSSSSQKPSSRLTKPSSSHKLTVSKDRLPPTPSSTTSNVLPQAGIYTKEALLELQKNTRTLAKPTSSALKTPSSSTSEPKIILKGLLKPTQEDPVAQTLKQSQQLDSEEDDQQPEGSDRNDAENRFASLGLGKSNDYSLIPDEETIKKIRARRERMRQSRAAAPDYISLDGGPSHGAAEGLSDEEPEFRTRIAMIGKKETSSSGHGVFEDFDNDGDDNGRIKGMTGITAARYHNNQVTMEEGTGGVDDEDEEDKIWEEEQFRKGLGKRMDDVSGTTRVFTSSTTALLQNQQPQQQQRPVMYGSVPSIGGSSVASQGSDALSIPQQAEIARKALQDNVRRLKESHSRTVLSLAKTDENLSASLMNITALERSLSAAGEKFIFMQKLRGFVSVICEFLQHKAPYIEELEEQMQKLHEQRASAIVERRTADNDDEMMEVEAAVRAAMLVFSEHGSSASVVAAATSAAQAALATAKEQANLPVKLDEFGRDINQQKRMDMKRRAEARHRRKAPFESKRLSAMEVDGSDQKIEGESSTDESDSESAAYQSNRDLLLQTADQVLSDASEEYSQLSVVKERFESWKKEYSTSYRDAYMSLSAPAIFSPYVRLELLKWDPLHEDADFFDMKWHSLLFNYGLPEDGSDLSPDADSNLVPTLVEKVAIPILHHEIAHCWDMLSTQETKNAVSATSLVTNYVPASSEALAELLVAIHMRLADAVANITVPTWSPLVLKAVPNAARVAAYQFGMSVRLMKNICLWKDILALPVLEKLVLDELLCGKVLPHVRSIASNVHDAVTRTERIIASLSGVWAGPSVTGDHSHKLRPLVDHVRSLGRTLEKKYASGVTEIETNGLARRLKKMLVELNDYDNARDIARTFSLREAL</sequence>